<gene>
    <name evidence="2" type="ORF">HF995_04500</name>
</gene>
<dbReference type="Proteomes" id="UP000774283">
    <property type="component" value="Unassembled WGS sequence"/>
</dbReference>
<feature type="chain" id="PRO_5040770208" description="SH3 domain-containing protein" evidence="1">
    <location>
        <begin position="23"/>
        <end position="97"/>
    </location>
</feature>
<feature type="signal peptide" evidence="1">
    <location>
        <begin position="1"/>
        <end position="22"/>
    </location>
</feature>
<protein>
    <recommendedName>
        <fullName evidence="4">SH3 domain-containing protein</fullName>
    </recommendedName>
</protein>
<keyword evidence="3" id="KW-1185">Reference proteome</keyword>
<dbReference type="RefSeq" id="WP_168446564.1">
    <property type="nucleotide sequence ID" value="NZ_JAAXOW010000001.1"/>
</dbReference>
<name>A0A9X5IQC4_9MICO</name>
<evidence type="ECO:0008006" key="4">
    <source>
        <dbReference type="Google" id="ProtNLM"/>
    </source>
</evidence>
<evidence type="ECO:0000256" key="1">
    <source>
        <dbReference type="SAM" id="SignalP"/>
    </source>
</evidence>
<comment type="caution">
    <text evidence="2">The sequence shown here is derived from an EMBL/GenBank/DDBJ whole genome shotgun (WGS) entry which is preliminary data.</text>
</comment>
<evidence type="ECO:0000313" key="2">
    <source>
        <dbReference type="EMBL" id="NKX92540.1"/>
    </source>
</evidence>
<accession>A0A9X5IQC4</accession>
<proteinExistence type="predicted"/>
<sequence length="97" mass="9512">MKRTLLAAATSLLLVASATAVAAPASAASTGGYQICGAGKVVAAKVKGAGANVTISVPGRTVTQYLPSGVITYVKGTQQVGTWTVSGSYQSASGYCA</sequence>
<dbReference type="EMBL" id="JAAXOW010000001">
    <property type="protein sequence ID" value="NKX92540.1"/>
    <property type="molecule type" value="Genomic_DNA"/>
</dbReference>
<keyword evidence="1" id="KW-0732">Signal</keyword>
<reference evidence="2 3" key="1">
    <citation type="submission" date="2020-04" db="EMBL/GenBank/DDBJ databases">
        <title>MicrobeNet Type strains.</title>
        <authorList>
            <person name="Nicholson A.C."/>
        </authorList>
    </citation>
    <scope>NUCLEOTIDE SEQUENCE [LARGE SCALE GENOMIC DNA]</scope>
    <source>
        <strain evidence="2 3">ATCC BAA-789</strain>
    </source>
</reference>
<organism evidence="2 3">
    <name type="scientific">Sanguibacter hominis ATCC BAA-789</name>
    <dbReference type="NCBI Taxonomy" id="1312740"/>
    <lineage>
        <taxon>Bacteria</taxon>
        <taxon>Bacillati</taxon>
        <taxon>Actinomycetota</taxon>
        <taxon>Actinomycetes</taxon>
        <taxon>Micrococcales</taxon>
        <taxon>Sanguibacteraceae</taxon>
        <taxon>Sanguibacter</taxon>
    </lineage>
</organism>
<dbReference type="AlphaFoldDB" id="A0A9X5IQC4"/>
<evidence type="ECO:0000313" key="3">
    <source>
        <dbReference type="Proteomes" id="UP000774283"/>
    </source>
</evidence>